<accession>A0ABN7TFJ7</accession>
<feature type="compositionally biased region" description="Basic residues" evidence="1">
    <location>
        <begin position="298"/>
        <end position="309"/>
    </location>
</feature>
<protein>
    <submittedName>
        <fullName evidence="2">Oidioi.mRNA.OKI2018_I69.chr2.g7605.t1.cds</fullName>
    </submittedName>
</protein>
<feature type="region of interest" description="Disordered" evidence="1">
    <location>
        <begin position="284"/>
        <end position="335"/>
    </location>
</feature>
<reference evidence="2 3" key="1">
    <citation type="submission" date="2021-04" db="EMBL/GenBank/DDBJ databases">
        <authorList>
            <person name="Bliznina A."/>
        </authorList>
    </citation>
    <scope>NUCLEOTIDE SEQUENCE [LARGE SCALE GENOMIC DNA]</scope>
</reference>
<proteinExistence type="predicted"/>
<evidence type="ECO:0000256" key="1">
    <source>
        <dbReference type="SAM" id="MobiDB-lite"/>
    </source>
</evidence>
<keyword evidence="3" id="KW-1185">Reference proteome</keyword>
<sequence length="335" mass="38169">MSCDVREFGLFHFSVAAERYEDLLTINQGYKFTIPSDNPVDIYSVVDEVAAALAKKCLDEECVGDTVLVVVENDAGITFKREECLSKKSREKEIIGDAIKELIRMEFMWKRQKISILKVSLKYKKAMEIKEENKHFGSTFFTHECYQENRDLAIIDEKERRGKVNWVKAKTDNSPLKTKGRKSKKEMIKTKSITALFAENMTNVPGTSKMNLFLPEENSNSRDSFVSSTPSTPVPTTKFPKAAPLVQEYRDIDENSMDAYLESIISDPKERELMKKFSGLKTKPIVNHVKKEPPKTAAKSKRGRPKKTPPKITGSVQSSAIFQMFKKSEDKKKSK</sequence>
<gene>
    <name evidence="2" type="ORF">OKIOD_LOCUS16370</name>
</gene>
<name>A0ABN7TFJ7_OIKDI</name>
<feature type="compositionally biased region" description="Low complexity" evidence="1">
    <location>
        <begin position="224"/>
        <end position="239"/>
    </location>
</feature>
<evidence type="ECO:0000313" key="3">
    <source>
        <dbReference type="Proteomes" id="UP001158576"/>
    </source>
</evidence>
<feature type="compositionally biased region" description="Basic and acidic residues" evidence="1">
    <location>
        <begin position="326"/>
        <end position="335"/>
    </location>
</feature>
<evidence type="ECO:0000313" key="2">
    <source>
        <dbReference type="EMBL" id="CAG5113501.1"/>
    </source>
</evidence>
<organism evidence="2 3">
    <name type="scientific">Oikopleura dioica</name>
    <name type="common">Tunicate</name>
    <dbReference type="NCBI Taxonomy" id="34765"/>
    <lineage>
        <taxon>Eukaryota</taxon>
        <taxon>Metazoa</taxon>
        <taxon>Chordata</taxon>
        <taxon>Tunicata</taxon>
        <taxon>Appendicularia</taxon>
        <taxon>Copelata</taxon>
        <taxon>Oikopleuridae</taxon>
        <taxon>Oikopleura</taxon>
    </lineage>
</organism>
<dbReference type="EMBL" id="OU015567">
    <property type="protein sequence ID" value="CAG5113501.1"/>
    <property type="molecule type" value="Genomic_DNA"/>
</dbReference>
<feature type="region of interest" description="Disordered" evidence="1">
    <location>
        <begin position="220"/>
        <end position="239"/>
    </location>
</feature>
<dbReference type="Proteomes" id="UP001158576">
    <property type="component" value="Chromosome 2"/>
</dbReference>